<dbReference type="AlphaFoldDB" id="A0A7Y9T2E5"/>
<dbReference type="Proteomes" id="UP000534186">
    <property type="component" value="Unassembled WGS sequence"/>
</dbReference>
<feature type="domain" description="DUF4935" evidence="1">
    <location>
        <begin position="3"/>
        <end position="162"/>
    </location>
</feature>
<evidence type="ECO:0000259" key="1">
    <source>
        <dbReference type="Pfam" id="PF16289"/>
    </source>
</evidence>
<dbReference type="Pfam" id="PF16289">
    <property type="entry name" value="PIN_12"/>
    <property type="match status" value="1"/>
</dbReference>
<sequence length="336" mass="37288">MNVVLDTNAIVSLGLTNPAFGSLRDYLRKTKSRLLLPEVVLEELRAQRRSAVSKSVRKGLEADKELAASVPGYRPVVKHLNRIDPETAADALEADLKTLTDKVSTVENQPADLKELVRRLANRIPPASPAGEEARDVLIWLAVLRLARKDELAFVTGDKKAFHKDGNLKPELEKELNSVSNAVAVYEGLDAFLKVHHARSSWIDKEWVEAQVESSLVDSAIERYINGKENRLVMPSVDHEGAKFTGYSNFVQVVQRDVENFFVSDMVSGAMMVGVSLWAELEIEIEFEIGQDVWLSRSKGPTSQVKVVYPVISADLQLEVANKSLKSVTVSDIERA</sequence>
<evidence type="ECO:0000313" key="2">
    <source>
        <dbReference type="EMBL" id="NYF51086.1"/>
    </source>
</evidence>
<accession>A0A7Y9T2E5</accession>
<reference evidence="2 3" key="1">
    <citation type="submission" date="2020-07" db="EMBL/GenBank/DDBJ databases">
        <title>Genomic Encyclopedia of Type Strains, Phase IV (KMG-V): Genome sequencing to study the core and pangenomes of soil and plant-associated prokaryotes.</title>
        <authorList>
            <person name="Whitman W."/>
        </authorList>
    </citation>
    <scope>NUCLEOTIDE SEQUENCE [LARGE SCALE GENOMIC DNA]</scope>
    <source>
        <strain evidence="2 3">M8UP30</strain>
    </source>
</reference>
<dbReference type="EMBL" id="JACCCV010000001">
    <property type="protein sequence ID" value="NYF51086.1"/>
    <property type="molecule type" value="Genomic_DNA"/>
</dbReference>
<gene>
    <name evidence="2" type="ORF">HDF12_001451</name>
</gene>
<organism evidence="2 3">
    <name type="scientific">Tunturiibacter lichenicola</name>
    <dbReference type="NCBI Taxonomy" id="2051959"/>
    <lineage>
        <taxon>Bacteria</taxon>
        <taxon>Pseudomonadati</taxon>
        <taxon>Acidobacteriota</taxon>
        <taxon>Terriglobia</taxon>
        <taxon>Terriglobales</taxon>
        <taxon>Acidobacteriaceae</taxon>
        <taxon>Tunturiibacter</taxon>
    </lineage>
</organism>
<name>A0A7Y9T2E5_9BACT</name>
<comment type="caution">
    <text evidence="2">The sequence shown here is derived from an EMBL/GenBank/DDBJ whole genome shotgun (WGS) entry which is preliminary data.</text>
</comment>
<evidence type="ECO:0000313" key="3">
    <source>
        <dbReference type="Proteomes" id="UP000534186"/>
    </source>
</evidence>
<protein>
    <recommendedName>
        <fullName evidence="1">DUF4935 domain-containing protein</fullName>
    </recommendedName>
</protein>
<proteinExistence type="predicted"/>
<dbReference type="InterPro" id="IPR032557">
    <property type="entry name" value="DUF4935"/>
</dbReference>